<evidence type="ECO:0000313" key="11">
    <source>
        <dbReference type="Proteomes" id="UP000276349"/>
    </source>
</evidence>
<proteinExistence type="inferred from homology"/>
<dbReference type="EMBL" id="RXNR01000069">
    <property type="protein sequence ID" value="RTQ89011.1"/>
    <property type="molecule type" value="Genomic_DNA"/>
</dbReference>
<dbReference type="Proteomes" id="UP000276349">
    <property type="component" value="Unassembled WGS sequence"/>
</dbReference>
<dbReference type="SUPFAM" id="SSF53790">
    <property type="entry name" value="Tetrapyrrole methylase"/>
    <property type="match status" value="1"/>
</dbReference>
<dbReference type="Gene3D" id="3.40.1010.10">
    <property type="entry name" value="Cobalt-precorrin-4 Transmethylase, Domain 1"/>
    <property type="match status" value="1"/>
</dbReference>
<dbReference type="NCBIfam" id="TIGR01469">
    <property type="entry name" value="cobA_cysG_Cterm"/>
    <property type="match status" value="1"/>
</dbReference>
<name>A0A3S0JIR2_9BACI</name>
<keyword evidence="6" id="KW-0949">S-adenosyl-L-methionine</keyword>
<dbReference type="InterPro" id="IPR050161">
    <property type="entry name" value="Siro_Cobalamin_biosynth"/>
</dbReference>
<evidence type="ECO:0000256" key="3">
    <source>
        <dbReference type="ARBA" id="ARBA00018323"/>
    </source>
</evidence>
<evidence type="ECO:0000256" key="1">
    <source>
        <dbReference type="ARBA" id="ARBA00005879"/>
    </source>
</evidence>
<dbReference type="InterPro" id="IPR003043">
    <property type="entry name" value="Uropor_MeTrfase_CS"/>
</dbReference>
<evidence type="ECO:0000259" key="9">
    <source>
        <dbReference type="Pfam" id="PF00590"/>
    </source>
</evidence>
<dbReference type="InterPro" id="IPR006366">
    <property type="entry name" value="CobA/CysG_C"/>
</dbReference>
<dbReference type="InterPro" id="IPR000878">
    <property type="entry name" value="4pyrrol_Mease"/>
</dbReference>
<sequence>MGIVYIVGAGPGDIDLITMKGLKCIEQADILLYDRLVNKELLKYAKPGAELISCGKLPNCHTMQQNTINLELVKYAKQGKIVTRLKGGDPFIFGRGGEEAAACQEAGVPFELVPGITSGIAAPAYAGIPITHRDYSSSFAMITGHRKEGLEDNTDWESLAKGIDTLVIYMGIKNLKYITQQLITSGKSKNTPVALIHYGTTINQRTITATLETIYEAAEHEQVKNPSIIIIGEVVRLREQLKWFEQDKDLLAAGGM</sequence>
<organism evidence="10 11">
    <name type="scientific">Lysinibacillus telephonicus</name>
    <dbReference type="NCBI Taxonomy" id="1714840"/>
    <lineage>
        <taxon>Bacteria</taxon>
        <taxon>Bacillati</taxon>
        <taxon>Bacillota</taxon>
        <taxon>Bacilli</taxon>
        <taxon>Bacillales</taxon>
        <taxon>Bacillaceae</taxon>
        <taxon>Lysinibacillus</taxon>
    </lineage>
</organism>
<evidence type="ECO:0000256" key="4">
    <source>
        <dbReference type="ARBA" id="ARBA00022603"/>
    </source>
</evidence>
<dbReference type="GO" id="GO:0032259">
    <property type="term" value="P:methylation"/>
    <property type="evidence" value="ECO:0007669"/>
    <property type="project" value="UniProtKB-KW"/>
</dbReference>
<keyword evidence="4 10" id="KW-0489">Methyltransferase</keyword>
<dbReference type="RefSeq" id="WP_126295755.1">
    <property type="nucleotide sequence ID" value="NZ_CP155468.1"/>
</dbReference>
<reference evidence="10 11" key="1">
    <citation type="submission" date="2018-12" db="EMBL/GenBank/DDBJ databases">
        <authorList>
            <person name="Yu L."/>
        </authorList>
    </citation>
    <scope>NUCLEOTIDE SEQUENCE [LARGE SCALE GENOMIC DNA]</scope>
    <source>
        <strain evidence="10 11">S5H2222</strain>
    </source>
</reference>
<evidence type="ECO:0000256" key="8">
    <source>
        <dbReference type="ARBA" id="ARBA00079776"/>
    </source>
</evidence>
<dbReference type="PROSITE" id="PS00839">
    <property type="entry name" value="SUMT_1"/>
    <property type="match status" value="1"/>
</dbReference>
<dbReference type="InterPro" id="IPR014777">
    <property type="entry name" value="4pyrrole_Mease_sub1"/>
</dbReference>
<dbReference type="PANTHER" id="PTHR45790">
    <property type="entry name" value="SIROHEME SYNTHASE-RELATED"/>
    <property type="match status" value="1"/>
</dbReference>
<gene>
    <name evidence="10" type="primary">cobA</name>
    <name evidence="10" type="ORF">EKG35_17065</name>
</gene>
<dbReference type="InterPro" id="IPR035996">
    <property type="entry name" value="4pyrrol_Methylase_sf"/>
</dbReference>
<dbReference type="FunFam" id="3.40.1010.10:FF:000001">
    <property type="entry name" value="Siroheme synthase"/>
    <property type="match status" value="1"/>
</dbReference>
<dbReference type="GO" id="GO:0019354">
    <property type="term" value="P:siroheme biosynthetic process"/>
    <property type="evidence" value="ECO:0007669"/>
    <property type="project" value="InterPro"/>
</dbReference>
<protein>
    <recommendedName>
        <fullName evidence="3">Uroporphyrinogen-III C-methyltransferase</fullName>
        <ecNumber evidence="2">2.1.1.107</ecNumber>
    </recommendedName>
    <alternativeName>
        <fullName evidence="8">Uroporphyrinogen III methylase</fullName>
    </alternativeName>
</protein>
<dbReference type="CDD" id="cd11642">
    <property type="entry name" value="SUMT"/>
    <property type="match status" value="1"/>
</dbReference>
<feature type="domain" description="Tetrapyrrole methylase" evidence="9">
    <location>
        <begin position="4"/>
        <end position="214"/>
    </location>
</feature>
<dbReference type="OrthoDB" id="9815856at2"/>
<dbReference type="FunFam" id="3.30.950.10:FF:000001">
    <property type="entry name" value="Siroheme synthase"/>
    <property type="match status" value="1"/>
</dbReference>
<dbReference type="GO" id="GO:0004851">
    <property type="term" value="F:uroporphyrin-III C-methyltransferase activity"/>
    <property type="evidence" value="ECO:0007669"/>
    <property type="project" value="UniProtKB-EC"/>
</dbReference>
<accession>A0A3S0JIR2</accession>
<evidence type="ECO:0000256" key="7">
    <source>
        <dbReference type="ARBA" id="ARBA00023244"/>
    </source>
</evidence>
<keyword evidence="5 10" id="KW-0808">Transferase</keyword>
<dbReference type="InterPro" id="IPR014776">
    <property type="entry name" value="4pyrrole_Mease_sub2"/>
</dbReference>
<dbReference type="Gene3D" id="3.30.950.10">
    <property type="entry name" value="Methyltransferase, Cobalt-precorrin-4 Transmethylase, Domain 2"/>
    <property type="match status" value="1"/>
</dbReference>
<dbReference type="Pfam" id="PF00590">
    <property type="entry name" value="TP_methylase"/>
    <property type="match status" value="1"/>
</dbReference>
<dbReference type="AlphaFoldDB" id="A0A3S0JIR2"/>
<evidence type="ECO:0000256" key="5">
    <source>
        <dbReference type="ARBA" id="ARBA00022679"/>
    </source>
</evidence>
<evidence type="ECO:0000256" key="6">
    <source>
        <dbReference type="ARBA" id="ARBA00022691"/>
    </source>
</evidence>
<dbReference type="EC" id="2.1.1.107" evidence="2"/>
<comment type="similarity">
    <text evidence="1">Belongs to the precorrin methyltransferase family.</text>
</comment>
<dbReference type="NCBIfam" id="NF004790">
    <property type="entry name" value="PRK06136.1"/>
    <property type="match status" value="1"/>
</dbReference>
<evidence type="ECO:0000256" key="2">
    <source>
        <dbReference type="ARBA" id="ARBA00012162"/>
    </source>
</evidence>
<dbReference type="PANTHER" id="PTHR45790:SF3">
    <property type="entry name" value="S-ADENOSYL-L-METHIONINE-DEPENDENT UROPORPHYRINOGEN III METHYLTRANSFERASE, CHLOROPLASTIC"/>
    <property type="match status" value="1"/>
</dbReference>
<comment type="caution">
    <text evidence="10">The sequence shown here is derived from an EMBL/GenBank/DDBJ whole genome shotgun (WGS) entry which is preliminary data.</text>
</comment>
<keyword evidence="7" id="KW-0627">Porphyrin biosynthesis</keyword>
<evidence type="ECO:0000313" key="10">
    <source>
        <dbReference type="EMBL" id="RTQ89011.1"/>
    </source>
</evidence>
<keyword evidence="11" id="KW-1185">Reference proteome</keyword>